<comment type="caution">
    <text evidence="8">The sequence shown here is derived from an EMBL/GenBank/DDBJ whole genome shotgun (WGS) entry which is preliminary data.</text>
</comment>
<evidence type="ECO:0000313" key="8">
    <source>
        <dbReference type="EMBL" id="OGM01382.1"/>
    </source>
</evidence>
<dbReference type="PANTHER" id="PTHR13887">
    <property type="entry name" value="GLUTATHIONE S-TRANSFERASE KAPPA"/>
    <property type="match status" value="1"/>
</dbReference>
<name>A0A1F7WEY1_9BACT</name>
<evidence type="ECO:0000256" key="4">
    <source>
        <dbReference type="ARBA" id="ARBA00023157"/>
    </source>
</evidence>
<gene>
    <name evidence="8" type="ORF">A2480_02340</name>
</gene>
<dbReference type="InterPro" id="IPR036249">
    <property type="entry name" value="Thioredoxin-like_sf"/>
</dbReference>
<dbReference type="EMBL" id="MGFG01000009">
    <property type="protein sequence ID" value="OGM01382.1"/>
    <property type="molecule type" value="Genomic_DNA"/>
</dbReference>
<evidence type="ECO:0000313" key="9">
    <source>
        <dbReference type="Proteomes" id="UP000176988"/>
    </source>
</evidence>
<dbReference type="Pfam" id="PF13462">
    <property type="entry name" value="Thioredoxin_4"/>
    <property type="match status" value="1"/>
</dbReference>
<evidence type="ECO:0000256" key="3">
    <source>
        <dbReference type="ARBA" id="ARBA00023002"/>
    </source>
</evidence>
<reference evidence="8 9" key="1">
    <citation type="journal article" date="2016" name="Nat. Commun.">
        <title>Thousands of microbial genomes shed light on interconnected biogeochemical processes in an aquifer system.</title>
        <authorList>
            <person name="Anantharaman K."/>
            <person name="Brown C.T."/>
            <person name="Hug L.A."/>
            <person name="Sharon I."/>
            <person name="Castelle C.J."/>
            <person name="Probst A.J."/>
            <person name="Thomas B.C."/>
            <person name="Singh A."/>
            <person name="Wilkins M.J."/>
            <person name="Karaoz U."/>
            <person name="Brodie E.L."/>
            <person name="Williams K.H."/>
            <person name="Hubbard S.S."/>
            <person name="Banfield J.F."/>
        </authorList>
    </citation>
    <scope>NUCLEOTIDE SEQUENCE [LARGE SCALE GENOMIC DNA]</scope>
</reference>
<evidence type="ECO:0000256" key="2">
    <source>
        <dbReference type="ARBA" id="ARBA00022729"/>
    </source>
</evidence>
<dbReference type="SUPFAM" id="SSF52833">
    <property type="entry name" value="Thioredoxin-like"/>
    <property type="match status" value="1"/>
</dbReference>
<accession>A0A1F7WEY1</accession>
<dbReference type="InterPro" id="IPR013766">
    <property type="entry name" value="Thioredoxin_domain"/>
</dbReference>
<keyword evidence="4" id="KW-1015">Disulfide bond</keyword>
<keyword evidence="2" id="KW-0732">Signal</keyword>
<keyword evidence="6" id="KW-1133">Transmembrane helix</keyword>
<evidence type="ECO:0000256" key="1">
    <source>
        <dbReference type="ARBA" id="ARBA00005791"/>
    </source>
</evidence>
<evidence type="ECO:0000256" key="6">
    <source>
        <dbReference type="SAM" id="Phobius"/>
    </source>
</evidence>
<protein>
    <recommendedName>
        <fullName evidence="7">Thioredoxin domain-containing protein</fullName>
    </recommendedName>
</protein>
<dbReference type="Proteomes" id="UP000176988">
    <property type="component" value="Unassembled WGS sequence"/>
</dbReference>
<dbReference type="STRING" id="1802424.A2480_02340"/>
<dbReference type="PROSITE" id="PS51352">
    <property type="entry name" value="THIOREDOXIN_2"/>
    <property type="match status" value="1"/>
</dbReference>
<keyword evidence="5" id="KW-0676">Redox-active center</keyword>
<keyword evidence="6" id="KW-0472">Membrane</keyword>
<dbReference type="AlphaFoldDB" id="A0A1F7WEY1"/>
<dbReference type="GO" id="GO:0016491">
    <property type="term" value="F:oxidoreductase activity"/>
    <property type="evidence" value="ECO:0007669"/>
    <property type="project" value="UniProtKB-KW"/>
</dbReference>
<organism evidence="8 9">
    <name type="scientific">Candidatus Uhrbacteria bacterium RIFOXYC2_FULL_47_19</name>
    <dbReference type="NCBI Taxonomy" id="1802424"/>
    <lineage>
        <taxon>Bacteria</taxon>
        <taxon>Candidatus Uhriibacteriota</taxon>
    </lineage>
</organism>
<evidence type="ECO:0000256" key="5">
    <source>
        <dbReference type="ARBA" id="ARBA00023284"/>
    </source>
</evidence>
<keyword evidence="6" id="KW-0812">Transmembrane</keyword>
<keyword evidence="3" id="KW-0560">Oxidoreductase</keyword>
<evidence type="ECO:0000259" key="7">
    <source>
        <dbReference type="PROSITE" id="PS51352"/>
    </source>
</evidence>
<dbReference type="Gene3D" id="3.40.30.10">
    <property type="entry name" value="Glutaredoxin"/>
    <property type="match status" value="1"/>
</dbReference>
<feature type="transmembrane region" description="Helical" evidence="6">
    <location>
        <begin position="20"/>
        <end position="40"/>
    </location>
</feature>
<proteinExistence type="inferred from homology"/>
<comment type="similarity">
    <text evidence="1">Belongs to the thioredoxin family. DsbA subfamily.</text>
</comment>
<sequence length="254" mass="28279">MEMQNGPVGRSPAIGKRRWLAILGWAVFLLILALVLILGVKVFGYYRQIRSGNLVELPQYGTRLSVENGGNDGHDVALTETQSLLNLAGGPVIGPSSDDAKVNVVMFGDFECPFSKDSSTVFRRLSMRYGDRVRFTYLDFPLSSIHPSAALAAEAAECAGEQMRYWEYFDRLYGNSPALSQTDLLQYAREAGLDLEQFERCLNDGRFVSVVEADRVLAERLGLQGTPSFFIDGHRIEGAIPEQDFDRLLQSMIK</sequence>
<dbReference type="InterPro" id="IPR012336">
    <property type="entry name" value="Thioredoxin-like_fold"/>
</dbReference>
<feature type="domain" description="Thioredoxin" evidence="7">
    <location>
        <begin position="55"/>
        <end position="254"/>
    </location>
</feature>
<dbReference type="PANTHER" id="PTHR13887:SF14">
    <property type="entry name" value="DISULFIDE BOND FORMATION PROTEIN D"/>
    <property type="match status" value="1"/>
</dbReference>